<dbReference type="GO" id="GO:0009570">
    <property type="term" value="C:chloroplast stroma"/>
    <property type="evidence" value="ECO:0007669"/>
    <property type="project" value="TreeGrafter"/>
</dbReference>
<accession>A0AA38GG25</accession>
<feature type="non-terminal residue" evidence="1">
    <location>
        <position position="282"/>
    </location>
</feature>
<dbReference type="Gene3D" id="3.50.70.10">
    <property type="match status" value="1"/>
</dbReference>
<keyword evidence="2" id="KW-1185">Reference proteome</keyword>
<evidence type="ECO:0000313" key="2">
    <source>
        <dbReference type="Proteomes" id="UP000824469"/>
    </source>
</evidence>
<dbReference type="Proteomes" id="UP000824469">
    <property type="component" value="Unassembled WGS sequence"/>
</dbReference>
<organism evidence="1 2">
    <name type="scientific">Taxus chinensis</name>
    <name type="common">Chinese yew</name>
    <name type="synonym">Taxus wallichiana var. chinensis</name>
    <dbReference type="NCBI Taxonomy" id="29808"/>
    <lineage>
        <taxon>Eukaryota</taxon>
        <taxon>Viridiplantae</taxon>
        <taxon>Streptophyta</taxon>
        <taxon>Embryophyta</taxon>
        <taxon>Tracheophyta</taxon>
        <taxon>Spermatophyta</taxon>
        <taxon>Pinopsida</taxon>
        <taxon>Pinidae</taxon>
        <taxon>Conifers II</taxon>
        <taxon>Cupressales</taxon>
        <taxon>Taxaceae</taxon>
        <taxon>Taxus</taxon>
    </lineage>
</organism>
<dbReference type="AlphaFoldDB" id="A0AA38GG25"/>
<dbReference type="InterPro" id="IPR016088">
    <property type="entry name" value="Chalcone_isomerase_3-sand"/>
</dbReference>
<dbReference type="OMA" id="YSSERWL"/>
<dbReference type="EMBL" id="JAHRHJ020000003">
    <property type="protein sequence ID" value="KAH9321122.1"/>
    <property type="molecule type" value="Genomic_DNA"/>
</dbReference>
<proteinExistence type="predicted"/>
<comment type="caution">
    <text evidence="1">The sequence shown here is derived from an EMBL/GenBank/DDBJ whole genome shotgun (WGS) entry which is preliminary data.</text>
</comment>
<gene>
    <name evidence="1" type="ORF">KI387_015761</name>
</gene>
<reference evidence="1 2" key="1">
    <citation type="journal article" date="2021" name="Nat. Plants">
        <title>The Taxus genome provides insights into paclitaxel biosynthesis.</title>
        <authorList>
            <person name="Xiong X."/>
            <person name="Gou J."/>
            <person name="Liao Q."/>
            <person name="Li Y."/>
            <person name="Zhou Q."/>
            <person name="Bi G."/>
            <person name="Li C."/>
            <person name="Du R."/>
            <person name="Wang X."/>
            <person name="Sun T."/>
            <person name="Guo L."/>
            <person name="Liang H."/>
            <person name="Lu P."/>
            <person name="Wu Y."/>
            <person name="Zhang Z."/>
            <person name="Ro D.K."/>
            <person name="Shang Y."/>
            <person name="Huang S."/>
            <person name="Yan J."/>
        </authorList>
    </citation>
    <scope>NUCLEOTIDE SEQUENCE [LARGE SCALE GENOMIC DNA]</scope>
    <source>
        <strain evidence="1">Ta-2019</strain>
    </source>
</reference>
<evidence type="ECO:0000313" key="1">
    <source>
        <dbReference type="EMBL" id="KAH9321122.1"/>
    </source>
</evidence>
<protein>
    <submittedName>
        <fullName evidence="1">Uncharacterized protein</fullName>
    </submittedName>
</protein>
<dbReference type="GO" id="GO:0005504">
    <property type="term" value="F:fatty acid binding"/>
    <property type="evidence" value="ECO:0007669"/>
    <property type="project" value="TreeGrafter"/>
</dbReference>
<dbReference type="PANTHER" id="PTHR47284">
    <property type="entry name" value="FATTY-ACID-BINDING PROTEIN 2"/>
    <property type="match status" value="1"/>
</dbReference>
<sequence>MQNSWLFFSNLGLHGGYPFISAAESYPTFSYSSERWLGLSLFLNNIPNHSGQIYVPGNLSPGVALAPLPHMTGGFFFWLMKRRNTDPATTFTKSEWWQELNYRKWYCFHKNCTAFDIAKGNVQNTQAIPICKSGTRSVILERVTPIMSRKQWTGCQHYPSFPVFMFAAAFVRLLNNLSSKLLAIPIDDTTEKIMMERHESVQSYCIVKRIGECNILHLTKKTNRSFRDVVEPSTGIRFPTDLLSSQCGCGNSSPTSQVLVGVGSRSTMIAKVKPVKVYAFGL</sequence>
<name>A0AA38GG25_TAXCH</name>
<dbReference type="PANTHER" id="PTHR47284:SF3">
    <property type="entry name" value="FATTY-ACID-BINDING PROTEIN 2"/>
    <property type="match status" value="1"/>
</dbReference>